<feature type="transmembrane region" description="Helical" evidence="7">
    <location>
        <begin position="25"/>
        <end position="47"/>
    </location>
</feature>
<feature type="transmembrane region" description="Helical" evidence="7">
    <location>
        <begin position="166"/>
        <end position="185"/>
    </location>
</feature>
<evidence type="ECO:0000256" key="3">
    <source>
        <dbReference type="ARBA" id="ARBA00022679"/>
    </source>
</evidence>
<feature type="transmembrane region" description="Helical" evidence="7">
    <location>
        <begin position="132"/>
        <end position="154"/>
    </location>
</feature>
<feature type="transmembrane region" description="Helical" evidence="7">
    <location>
        <begin position="59"/>
        <end position="80"/>
    </location>
</feature>
<feature type="transmembrane region" description="Helical" evidence="7">
    <location>
        <begin position="197"/>
        <end position="217"/>
    </location>
</feature>
<dbReference type="PANTHER" id="PTHR30589:SF0">
    <property type="entry name" value="PHOSPHATIDYLGLYCEROL--PROLIPOPROTEIN DIACYLGLYCERYL TRANSFERASE"/>
    <property type="match status" value="1"/>
</dbReference>
<evidence type="ECO:0000313" key="8">
    <source>
        <dbReference type="EMBL" id="KKQ87193.1"/>
    </source>
</evidence>
<evidence type="ECO:0000256" key="2">
    <source>
        <dbReference type="ARBA" id="ARBA00022475"/>
    </source>
</evidence>
<proteinExistence type="inferred from homology"/>
<keyword evidence="8" id="KW-0449">Lipoprotein</keyword>
<evidence type="ECO:0000313" key="9">
    <source>
        <dbReference type="Proteomes" id="UP000033934"/>
    </source>
</evidence>
<keyword evidence="2" id="KW-1003">Cell membrane</keyword>
<keyword evidence="4 7" id="KW-0812">Transmembrane</keyword>
<dbReference type="GO" id="GO:0005886">
    <property type="term" value="C:plasma membrane"/>
    <property type="evidence" value="ECO:0007669"/>
    <property type="project" value="InterPro"/>
</dbReference>
<comment type="caution">
    <text evidence="8">The sequence shown here is derived from an EMBL/GenBank/DDBJ whole genome shotgun (WGS) entry which is preliminary data.</text>
</comment>
<gene>
    <name evidence="8" type="ORF">UT11_C0055G0003</name>
</gene>
<dbReference type="GO" id="GO:0008961">
    <property type="term" value="F:phosphatidylglycerol-prolipoprotein diacylglyceryl transferase activity"/>
    <property type="evidence" value="ECO:0007669"/>
    <property type="project" value="InterPro"/>
</dbReference>
<evidence type="ECO:0000256" key="6">
    <source>
        <dbReference type="ARBA" id="ARBA00023136"/>
    </source>
</evidence>
<organism evidence="8 9">
    <name type="scientific">Berkelbacteria bacterium GW2011_GWA2_38_9</name>
    <dbReference type="NCBI Taxonomy" id="1618334"/>
    <lineage>
        <taxon>Bacteria</taxon>
        <taxon>Candidatus Berkelbacteria</taxon>
    </lineage>
</organism>
<feature type="transmembrane region" description="Helical" evidence="7">
    <location>
        <begin position="92"/>
        <end position="112"/>
    </location>
</feature>
<evidence type="ECO:0000256" key="7">
    <source>
        <dbReference type="SAM" id="Phobius"/>
    </source>
</evidence>
<accession>A0A0G0L5C8</accession>
<name>A0A0G0L5C8_9BACT</name>
<evidence type="ECO:0000256" key="5">
    <source>
        <dbReference type="ARBA" id="ARBA00022989"/>
    </source>
</evidence>
<keyword evidence="5 7" id="KW-1133">Transmembrane helix</keyword>
<evidence type="ECO:0000256" key="1">
    <source>
        <dbReference type="ARBA" id="ARBA00007150"/>
    </source>
</evidence>
<comment type="similarity">
    <text evidence="1">Belongs to the Lgt family.</text>
</comment>
<dbReference type="GO" id="GO:0042158">
    <property type="term" value="P:lipoprotein biosynthetic process"/>
    <property type="evidence" value="ECO:0007669"/>
    <property type="project" value="InterPro"/>
</dbReference>
<evidence type="ECO:0000256" key="4">
    <source>
        <dbReference type="ARBA" id="ARBA00022692"/>
    </source>
</evidence>
<dbReference type="Pfam" id="PF01790">
    <property type="entry name" value="LGT"/>
    <property type="match status" value="1"/>
</dbReference>
<dbReference type="InterPro" id="IPR001640">
    <property type="entry name" value="Lgt"/>
</dbReference>
<reference evidence="8 9" key="1">
    <citation type="journal article" date="2015" name="Nature">
        <title>rRNA introns, odd ribosomes, and small enigmatic genomes across a large radiation of phyla.</title>
        <authorList>
            <person name="Brown C.T."/>
            <person name="Hug L.A."/>
            <person name="Thomas B.C."/>
            <person name="Sharon I."/>
            <person name="Castelle C.J."/>
            <person name="Singh A."/>
            <person name="Wilkins M.J."/>
            <person name="Williams K.H."/>
            <person name="Banfield J.F."/>
        </authorList>
    </citation>
    <scope>NUCLEOTIDE SEQUENCE [LARGE SCALE GENOMIC DNA]</scope>
</reference>
<protein>
    <submittedName>
        <fullName evidence="8">Prolipoprotein diacylglyceryl transferase</fullName>
    </submittedName>
</protein>
<keyword evidence="6 7" id="KW-0472">Membrane</keyword>
<dbReference type="EMBL" id="LBVO01000055">
    <property type="protein sequence ID" value="KKQ87193.1"/>
    <property type="molecule type" value="Genomic_DNA"/>
</dbReference>
<sequence>MIGVFAGTFLYFRLLKKFDLPTDDLWKNICIIFFVGLIGARATYIILYPEQFSSFYEVVAIWQGGLVSYGGILAGILAALLEFRGRYLVLKLNLLAPSFFVGWIFGRIGGFVTQNAVGILNNSFGPIFYSRVPIQLFESLLSLVIVILSVILIFKLDRKFILRYPIILIASLGDYTLGRFIIDFWREDPKVFLGLQFGQLISFFIFFCCIIMLLYIFRSRKKIS</sequence>
<dbReference type="AlphaFoldDB" id="A0A0G0L5C8"/>
<keyword evidence="3 8" id="KW-0808">Transferase</keyword>
<dbReference type="Proteomes" id="UP000033934">
    <property type="component" value="Unassembled WGS sequence"/>
</dbReference>
<dbReference type="PANTHER" id="PTHR30589">
    <property type="entry name" value="PROLIPOPROTEIN DIACYLGLYCERYL TRANSFERASE"/>
    <property type="match status" value="1"/>
</dbReference>